<reference evidence="3" key="1">
    <citation type="journal article" date="2019" name="Int. J. Syst. Evol. Microbiol.">
        <title>The Global Catalogue of Microorganisms (GCM) 10K type strain sequencing project: providing services to taxonomists for standard genome sequencing and annotation.</title>
        <authorList>
            <consortium name="The Broad Institute Genomics Platform"/>
            <consortium name="The Broad Institute Genome Sequencing Center for Infectious Disease"/>
            <person name="Wu L."/>
            <person name="Ma J."/>
        </authorList>
    </citation>
    <scope>NUCLEOTIDE SEQUENCE [LARGE SCALE GENOMIC DNA]</scope>
    <source>
        <strain evidence="3">KCTC 22814</strain>
    </source>
</reference>
<feature type="domain" description="Helix-turn-helix" evidence="1">
    <location>
        <begin position="24"/>
        <end position="73"/>
    </location>
</feature>
<sequence>MDLNAVMQKLEDIERNVIGLKAILNVGELSQYTGFSKSHIYKLVHMSKIPYSKPNGKILFFERKKIDEWILSKSYMSAEEIKQKAAKMYKR</sequence>
<protein>
    <submittedName>
        <fullName evidence="2">Helix-turn-helix transcriptional regulator</fullName>
    </submittedName>
</protein>
<gene>
    <name evidence="2" type="ORF">ACFS7Y_00460</name>
</gene>
<evidence type="ECO:0000313" key="2">
    <source>
        <dbReference type="EMBL" id="MFD2965843.1"/>
    </source>
</evidence>
<dbReference type="RefSeq" id="WP_380935261.1">
    <property type="nucleotide sequence ID" value="NZ_JBHUPB010000001.1"/>
</dbReference>
<dbReference type="EMBL" id="JBHUPB010000001">
    <property type="protein sequence ID" value="MFD2965843.1"/>
    <property type="molecule type" value="Genomic_DNA"/>
</dbReference>
<dbReference type="InterPro" id="IPR041657">
    <property type="entry name" value="HTH_17"/>
</dbReference>
<dbReference type="InterPro" id="IPR009061">
    <property type="entry name" value="DNA-bd_dom_put_sf"/>
</dbReference>
<keyword evidence="3" id="KW-1185">Reference proteome</keyword>
<accession>A0ABW6B8G1</accession>
<comment type="caution">
    <text evidence="2">The sequence shown here is derived from an EMBL/GenBank/DDBJ whole genome shotgun (WGS) entry which is preliminary data.</text>
</comment>
<proteinExistence type="predicted"/>
<name>A0ABW6B8G1_9SPHI</name>
<evidence type="ECO:0000259" key="1">
    <source>
        <dbReference type="Pfam" id="PF12728"/>
    </source>
</evidence>
<organism evidence="2 3">
    <name type="scientific">Sphingobacterium bambusae</name>
    <dbReference type="NCBI Taxonomy" id="662858"/>
    <lineage>
        <taxon>Bacteria</taxon>
        <taxon>Pseudomonadati</taxon>
        <taxon>Bacteroidota</taxon>
        <taxon>Sphingobacteriia</taxon>
        <taxon>Sphingobacteriales</taxon>
        <taxon>Sphingobacteriaceae</taxon>
        <taxon>Sphingobacterium</taxon>
    </lineage>
</organism>
<dbReference type="Pfam" id="PF12728">
    <property type="entry name" value="HTH_17"/>
    <property type="match status" value="1"/>
</dbReference>
<dbReference type="NCBIfam" id="TIGR01764">
    <property type="entry name" value="excise"/>
    <property type="match status" value="1"/>
</dbReference>
<evidence type="ECO:0000313" key="3">
    <source>
        <dbReference type="Proteomes" id="UP001597525"/>
    </source>
</evidence>
<dbReference type="InterPro" id="IPR010093">
    <property type="entry name" value="SinI_DNA-bd"/>
</dbReference>
<dbReference type="SUPFAM" id="SSF46955">
    <property type="entry name" value="Putative DNA-binding domain"/>
    <property type="match status" value="1"/>
</dbReference>
<dbReference type="Proteomes" id="UP001597525">
    <property type="component" value="Unassembled WGS sequence"/>
</dbReference>